<dbReference type="InterPro" id="IPR036866">
    <property type="entry name" value="RibonucZ/Hydroxyglut_hydro"/>
</dbReference>
<dbReference type="RefSeq" id="WP_353686487.1">
    <property type="nucleotide sequence ID" value="NZ_CP144374.1"/>
</dbReference>
<dbReference type="SUPFAM" id="SSF56281">
    <property type="entry name" value="Metallo-hydrolase/oxidoreductase"/>
    <property type="match status" value="1"/>
</dbReference>
<gene>
    <name evidence="1" type="ORF">V4D31_01520</name>
</gene>
<accession>A0AAU8H240</accession>
<evidence type="ECO:0000313" key="1">
    <source>
        <dbReference type="EMBL" id="XCH48847.1"/>
    </source>
</evidence>
<protein>
    <submittedName>
        <fullName evidence="1">Uncharacterized protein</fullName>
    </submittedName>
</protein>
<reference evidence="1" key="1">
    <citation type="submission" date="2024-01" db="EMBL/GenBank/DDBJ databases">
        <title>The first autotrophic representatives of the genus Thermodesulfovibrio.</title>
        <authorList>
            <person name="Maltseva A.I."/>
            <person name="Elcheninov A.G."/>
            <person name="Kublanov I.V."/>
            <person name="Lebedinsky A.V."/>
            <person name="Frolov E.N."/>
        </authorList>
    </citation>
    <scope>NUCLEOTIDE SEQUENCE</scope>
    <source>
        <strain evidence="1">3462-1</strain>
    </source>
</reference>
<dbReference type="AlphaFoldDB" id="A0AAU8H240"/>
<name>A0AAU8H240_9BACT</name>
<sequence>MKKFLDNVTKVLFILYNYTIVARLFHYRVVNDAFGDPCVFVRLLRERRALLFDVGDIRKIPFNEILKVSDIFVTHTHIDHFIGFDQVIRAVLRRSEPLRVYGPDNIIDCVYGKLRGYTWNLVSDYPLSIEVFAITKKKIKRARFCAKNKFKIEKLPTLPRQQWIIEDPLFKVKAEVLSHGIPVIAYSIEEDFHINIKKVELEKKGFVVGPWLGQLKKLIKLYYEYDPQKMLKPKQVSVKINTSKGEFLVEELFDILNISKGEKISYVMDVAPVEENIKKIIDFVKGSDVLFCEAYFLSKDMERAIERNHLTAALAGKIAKEAEVKEFIILHISPKYINNPEEVYREVELSRFQGLR</sequence>
<dbReference type="Gene3D" id="3.60.15.10">
    <property type="entry name" value="Ribonuclease Z/Hydroxyacylglutathione hydrolase-like"/>
    <property type="match status" value="1"/>
</dbReference>
<dbReference type="GO" id="GO:0042781">
    <property type="term" value="F:3'-tRNA processing endoribonuclease activity"/>
    <property type="evidence" value="ECO:0007669"/>
    <property type="project" value="TreeGrafter"/>
</dbReference>
<dbReference type="PANTHER" id="PTHR46018:SF2">
    <property type="entry name" value="ZINC PHOSPHODIESTERASE ELAC PROTEIN 1"/>
    <property type="match status" value="1"/>
</dbReference>
<dbReference type="EMBL" id="CP144374">
    <property type="protein sequence ID" value="XCH48847.1"/>
    <property type="molecule type" value="Genomic_DNA"/>
</dbReference>
<dbReference type="KEGG" id="tob:V4D31_01520"/>
<proteinExistence type="predicted"/>
<dbReference type="PANTHER" id="PTHR46018">
    <property type="entry name" value="ZINC PHOSPHODIESTERASE ELAC PROTEIN 1"/>
    <property type="match status" value="1"/>
</dbReference>
<dbReference type="NCBIfam" id="NF002558">
    <property type="entry name" value="PRK02126.1"/>
    <property type="match status" value="1"/>
</dbReference>
<organism evidence="1">
    <name type="scientific">Thermodesulfovibrio obliviosus</name>
    <dbReference type="NCBI Taxonomy" id="3118332"/>
    <lineage>
        <taxon>Bacteria</taxon>
        <taxon>Pseudomonadati</taxon>
        <taxon>Nitrospirota</taxon>
        <taxon>Thermodesulfovibrionia</taxon>
        <taxon>Thermodesulfovibrionales</taxon>
        <taxon>Thermodesulfovibrionaceae</taxon>
        <taxon>Thermodesulfovibrio</taxon>
    </lineage>
</organism>